<gene>
    <name evidence="1" type="ORF">ERS008529_01930</name>
</gene>
<dbReference type="EMBL" id="CQAZ01000014">
    <property type="protein sequence ID" value="CNH71048.1"/>
    <property type="molecule type" value="Genomic_DNA"/>
</dbReference>
<evidence type="ECO:0000313" key="1">
    <source>
        <dbReference type="EMBL" id="CNH71048.1"/>
    </source>
</evidence>
<dbReference type="AlphaFoldDB" id="A0A0T9PL67"/>
<sequence>MADALAVEVSCFMLSIVFSVEEAVGNRFLPRFSLLMMLQWAAQCWLVGDPTAGAFGIQTHHWPAFNIRQLQYCAIIDTVGAQRGAGKVILIAEVIDFKAGITAGNQLPQWVIAIAGDQLIRRVTVISAVIGQCTNTQPTVIADGDGGGVSNDIERVFHVFSF</sequence>
<name>A0A0T9PL67_9GAMM</name>
<evidence type="ECO:0000313" key="2">
    <source>
        <dbReference type="Proteomes" id="UP000045840"/>
    </source>
</evidence>
<accession>A0A0T9PL67</accession>
<reference evidence="2" key="1">
    <citation type="submission" date="2015-03" db="EMBL/GenBank/DDBJ databases">
        <authorList>
            <consortium name="Pathogen Informatics"/>
        </authorList>
    </citation>
    <scope>NUCLEOTIDE SEQUENCE [LARGE SCALE GENOMIC DNA]</scope>
    <source>
        <strain evidence="2">A125KOH2</strain>
    </source>
</reference>
<organism evidence="1 2">
    <name type="scientific">Yersinia pekkanenii</name>
    <dbReference type="NCBI Taxonomy" id="1288385"/>
    <lineage>
        <taxon>Bacteria</taxon>
        <taxon>Pseudomonadati</taxon>
        <taxon>Pseudomonadota</taxon>
        <taxon>Gammaproteobacteria</taxon>
        <taxon>Enterobacterales</taxon>
        <taxon>Yersiniaceae</taxon>
        <taxon>Yersinia</taxon>
    </lineage>
</organism>
<dbReference type="Proteomes" id="UP000045840">
    <property type="component" value="Unassembled WGS sequence"/>
</dbReference>
<proteinExistence type="predicted"/>
<protein>
    <submittedName>
        <fullName evidence="1">Uncharacterized protein</fullName>
    </submittedName>
</protein>